<dbReference type="PANTHER" id="PTHR30419:SF8">
    <property type="entry name" value="NITROGEN ASSIMILATION TRANSCRIPTIONAL ACTIVATOR-RELATED"/>
    <property type="match status" value="1"/>
</dbReference>
<evidence type="ECO:0000256" key="2">
    <source>
        <dbReference type="ARBA" id="ARBA00023015"/>
    </source>
</evidence>
<evidence type="ECO:0000259" key="5">
    <source>
        <dbReference type="PROSITE" id="PS50931"/>
    </source>
</evidence>
<dbReference type="PRINTS" id="PR00039">
    <property type="entry name" value="HTHLYSR"/>
</dbReference>
<dbReference type="CDD" id="cd08440">
    <property type="entry name" value="PBP2_LTTR_like_4"/>
    <property type="match status" value="1"/>
</dbReference>
<dbReference type="PANTHER" id="PTHR30419">
    <property type="entry name" value="HTH-TYPE TRANSCRIPTIONAL REGULATOR YBHD"/>
    <property type="match status" value="1"/>
</dbReference>
<keyword evidence="4" id="KW-0804">Transcription</keyword>
<keyword evidence="2" id="KW-0805">Transcription regulation</keyword>
<dbReference type="Gene3D" id="3.40.190.290">
    <property type="match status" value="1"/>
</dbReference>
<accession>A0ABY1ICS4</accession>
<dbReference type="Pfam" id="PF00126">
    <property type="entry name" value="HTH_1"/>
    <property type="match status" value="1"/>
</dbReference>
<keyword evidence="7" id="KW-1185">Reference proteome</keyword>
<keyword evidence="3 6" id="KW-0238">DNA-binding</keyword>
<organism evidence="6 7">
    <name type="scientific">Aureimonas altamirensis DSM 21988</name>
    <dbReference type="NCBI Taxonomy" id="1121026"/>
    <lineage>
        <taxon>Bacteria</taxon>
        <taxon>Pseudomonadati</taxon>
        <taxon>Pseudomonadota</taxon>
        <taxon>Alphaproteobacteria</taxon>
        <taxon>Hyphomicrobiales</taxon>
        <taxon>Aurantimonadaceae</taxon>
        <taxon>Aureimonas</taxon>
    </lineage>
</organism>
<evidence type="ECO:0000256" key="4">
    <source>
        <dbReference type="ARBA" id="ARBA00023163"/>
    </source>
</evidence>
<name>A0ABY1ICS4_9HYPH</name>
<sequence>MSINCDVLDLRAFLTVVELEGFHKAADALNLSQPALTRRIQKLEAAVGASLLERTTRRVAPTAVGRELVPLVRRMLDEFDQSLFSIRELGERQSAVVTIACLPTAAFYFLPRVIKRFNAQFPQIRFRILDLSANDGLASVARGEVEFGITLSASSDPNLQFTPLMEDPFVLACRKDHPLAATTGPLRWSELEGHRLITVGRTSGNRTLLDAALARSNLRLQWFYEVTHLSTSLGLVEAGLGVSVLPSLATPQDEHPYLTTRPLIEPEVSRSIGVVRRRQSRLSPAAGHFLEMLLGEWQEAAPIATAGRTPQQSA</sequence>
<dbReference type="InterPro" id="IPR000847">
    <property type="entry name" value="LysR_HTH_N"/>
</dbReference>
<dbReference type="GO" id="GO:0003677">
    <property type="term" value="F:DNA binding"/>
    <property type="evidence" value="ECO:0007669"/>
    <property type="project" value="UniProtKB-KW"/>
</dbReference>
<comment type="similarity">
    <text evidence="1">Belongs to the LysR transcriptional regulatory family.</text>
</comment>
<evidence type="ECO:0000256" key="3">
    <source>
        <dbReference type="ARBA" id="ARBA00023125"/>
    </source>
</evidence>
<dbReference type="RefSeq" id="WP_060605883.1">
    <property type="nucleotide sequence ID" value="NZ_FQZC01000002.1"/>
</dbReference>
<gene>
    <name evidence="6" type="ORF">SAMN02745911_1307</name>
</gene>
<comment type="caution">
    <text evidence="6">The sequence shown here is derived from an EMBL/GenBank/DDBJ whole genome shotgun (WGS) entry which is preliminary data.</text>
</comment>
<dbReference type="Gene3D" id="1.10.10.10">
    <property type="entry name" value="Winged helix-like DNA-binding domain superfamily/Winged helix DNA-binding domain"/>
    <property type="match status" value="1"/>
</dbReference>
<dbReference type="InterPro" id="IPR036388">
    <property type="entry name" value="WH-like_DNA-bd_sf"/>
</dbReference>
<evidence type="ECO:0000256" key="1">
    <source>
        <dbReference type="ARBA" id="ARBA00009437"/>
    </source>
</evidence>
<evidence type="ECO:0000313" key="6">
    <source>
        <dbReference type="EMBL" id="SHI98093.1"/>
    </source>
</evidence>
<dbReference type="SUPFAM" id="SSF46785">
    <property type="entry name" value="Winged helix' DNA-binding domain"/>
    <property type="match status" value="1"/>
</dbReference>
<proteinExistence type="inferred from homology"/>
<reference evidence="6 7" key="1">
    <citation type="submission" date="2016-11" db="EMBL/GenBank/DDBJ databases">
        <authorList>
            <person name="Varghese N."/>
            <person name="Submissions S."/>
        </authorList>
    </citation>
    <scope>NUCLEOTIDE SEQUENCE [LARGE SCALE GENOMIC DNA]</scope>
    <source>
        <strain evidence="6 7">DSM 21988</strain>
    </source>
</reference>
<dbReference type="EMBL" id="FQZC01000002">
    <property type="protein sequence ID" value="SHI98093.1"/>
    <property type="molecule type" value="Genomic_DNA"/>
</dbReference>
<protein>
    <submittedName>
        <fullName evidence="6">DNA-binding transcriptional regulator, LysR family</fullName>
    </submittedName>
</protein>
<dbReference type="InterPro" id="IPR036390">
    <property type="entry name" value="WH_DNA-bd_sf"/>
</dbReference>
<dbReference type="InterPro" id="IPR005119">
    <property type="entry name" value="LysR_subst-bd"/>
</dbReference>
<dbReference type="PROSITE" id="PS50931">
    <property type="entry name" value="HTH_LYSR"/>
    <property type="match status" value="1"/>
</dbReference>
<dbReference type="SUPFAM" id="SSF53850">
    <property type="entry name" value="Periplasmic binding protein-like II"/>
    <property type="match status" value="1"/>
</dbReference>
<dbReference type="InterPro" id="IPR050950">
    <property type="entry name" value="HTH-type_LysR_regulators"/>
</dbReference>
<dbReference type="Proteomes" id="UP000184290">
    <property type="component" value="Unassembled WGS sequence"/>
</dbReference>
<dbReference type="Pfam" id="PF03466">
    <property type="entry name" value="LysR_substrate"/>
    <property type="match status" value="1"/>
</dbReference>
<evidence type="ECO:0000313" key="7">
    <source>
        <dbReference type="Proteomes" id="UP000184290"/>
    </source>
</evidence>
<feature type="domain" description="HTH lysR-type" evidence="5">
    <location>
        <begin position="1"/>
        <end position="62"/>
    </location>
</feature>